<accession>A0A918GIF5</accession>
<dbReference type="RefSeq" id="WP_189211147.1">
    <property type="nucleotide sequence ID" value="NZ_BMRB01000002.1"/>
</dbReference>
<name>A0A918GIF5_9PSEU</name>
<evidence type="ECO:0000313" key="4">
    <source>
        <dbReference type="EMBL" id="GGS34747.1"/>
    </source>
</evidence>
<keyword evidence="5" id="KW-1185">Reference proteome</keyword>
<dbReference type="PANTHER" id="PTHR45674:SF4">
    <property type="entry name" value="DNA LIGASE 1"/>
    <property type="match status" value="1"/>
</dbReference>
<dbReference type="Gene3D" id="3.30.1490.70">
    <property type="match status" value="1"/>
</dbReference>
<dbReference type="Pfam" id="PF01068">
    <property type="entry name" value="DNA_ligase_A_M"/>
    <property type="match status" value="1"/>
</dbReference>
<sequence>MLVPPVELALARPQRRVPAAGPGWRFEPKFDGWRALLFTASGFVQSRRDNDLAARFPEIVAAGRGLGDLVLDGELVALREGRLDFSALTSAPRSRAGAGVAVYFVVFDILADADRDWRPRPYLDRRRRLTDVMAAIDPPLQLMPATDDRAAAIRRWMDPAGARIGIEGVVVKAADRPYRAGRTGDWVKVRHTAVLDAVVIGVTGRPSRPEEVVLARRDDDGGLRGIGLSLPLPTPLRDEVGRHVAVTGERAELASGGGFGRSRTEYLPVHPTLVVEVEAEASAEFFTNRLRPAVRRLRVDMTVEDV</sequence>
<comment type="similarity">
    <text evidence="1">Belongs to the ATP-dependent DNA ligase family.</text>
</comment>
<dbReference type="Gene3D" id="3.30.470.30">
    <property type="entry name" value="DNA ligase/mRNA capping enzyme"/>
    <property type="match status" value="1"/>
</dbReference>
<keyword evidence="2 4" id="KW-0436">Ligase</keyword>
<evidence type="ECO:0000313" key="5">
    <source>
        <dbReference type="Proteomes" id="UP000660680"/>
    </source>
</evidence>
<dbReference type="Proteomes" id="UP000660680">
    <property type="component" value="Unassembled WGS sequence"/>
</dbReference>
<dbReference type="GO" id="GO:0003910">
    <property type="term" value="F:DNA ligase (ATP) activity"/>
    <property type="evidence" value="ECO:0007669"/>
    <property type="project" value="InterPro"/>
</dbReference>
<comment type="caution">
    <text evidence="4">The sequence shown here is derived from an EMBL/GenBank/DDBJ whole genome shotgun (WGS) entry which is preliminary data.</text>
</comment>
<feature type="domain" description="ATP-dependent DNA ligase family profile" evidence="3">
    <location>
        <begin position="95"/>
        <end position="190"/>
    </location>
</feature>
<gene>
    <name evidence="4" type="primary">lig</name>
    <name evidence="4" type="ORF">GCM10010171_31550</name>
</gene>
<dbReference type="InterPro" id="IPR012310">
    <property type="entry name" value="DNA_ligase_ATP-dep_cent"/>
</dbReference>
<reference evidence="4" key="2">
    <citation type="submission" date="2020-09" db="EMBL/GenBank/DDBJ databases">
        <authorList>
            <person name="Sun Q."/>
            <person name="Ohkuma M."/>
        </authorList>
    </citation>
    <scope>NUCLEOTIDE SEQUENCE</scope>
    <source>
        <strain evidence="4">JCM 3276</strain>
    </source>
</reference>
<dbReference type="EMBL" id="BMRB01000002">
    <property type="protein sequence ID" value="GGS34747.1"/>
    <property type="molecule type" value="Genomic_DNA"/>
</dbReference>
<proteinExistence type="inferred from homology"/>
<dbReference type="GO" id="GO:0006281">
    <property type="term" value="P:DNA repair"/>
    <property type="evidence" value="ECO:0007669"/>
    <property type="project" value="InterPro"/>
</dbReference>
<dbReference type="AlphaFoldDB" id="A0A918GIF5"/>
<protein>
    <submittedName>
        <fullName evidence="4">ATP-dependent DNA ligase</fullName>
    </submittedName>
</protein>
<dbReference type="InterPro" id="IPR050191">
    <property type="entry name" value="ATP-dep_DNA_ligase"/>
</dbReference>
<dbReference type="GO" id="GO:0005524">
    <property type="term" value="F:ATP binding"/>
    <property type="evidence" value="ECO:0007669"/>
    <property type="project" value="InterPro"/>
</dbReference>
<organism evidence="4 5">
    <name type="scientific">Actinokineospora fastidiosa</name>
    <dbReference type="NCBI Taxonomy" id="1816"/>
    <lineage>
        <taxon>Bacteria</taxon>
        <taxon>Bacillati</taxon>
        <taxon>Actinomycetota</taxon>
        <taxon>Actinomycetes</taxon>
        <taxon>Pseudonocardiales</taxon>
        <taxon>Pseudonocardiaceae</taxon>
        <taxon>Actinokineospora</taxon>
    </lineage>
</organism>
<dbReference type="SUPFAM" id="SSF56091">
    <property type="entry name" value="DNA ligase/mRNA capping enzyme, catalytic domain"/>
    <property type="match status" value="1"/>
</dbReference>
<dbReference type="PANTHER" id="PTHR45674">
    <property type="entry name" value="DNA LIGASE 1/3 FAMILY MEMBER"/>
    <property type="match status" value="1"/>
</dbReference>
<dbReference type="GO" id="GO:0006310">
    <property type="term" value="P:DNA recombination"/>
    <property type="evidence" value="ECO:0007669"/>
    <property type="project" value="InterPro"/>
</dbReference>
<reference evidence="4" key="1">
    <citation type="journal article" date="2014" name="Int. J. Syst. Evol. Microbiol.">
        <title>Complete genome sequence of Corynebacterium casei LMG S-19264T (=DSM 44701T), isolated from a smear-ripened cheese.</title>
        <authorList>
            <consortium name="US DOE Joint Genome Institute (JGI-PGF)"/>
            <person name="Walter F."/>
            <person name="Albersmeier A."/>
            <person name="Kalinowski J."/>
            <person name="Ruckert C."/>
        </authorList>
    </citation>
    <scope>NUCLEOTIDE SEQUENCE</scope>
    <source>
        <strain evidence="4">JCM 3276</strain>
    </source>
</reference>
<dbReference type="PROSITE" id="PS50160">
    <property type="entry name" value="DNA_LIGASE_A3"/>
    <property type="match status" value="1"/>
</dbReference>
<evidence type="ECO:0000256" key="2">
    <source>
        <dbReference type="ARBA" id="ARBA00022598"/>
    </source>
</evidence>
<evidence type="ECO:0000256" key="1">
    <source>
        <dbReference type="ARBA" id="ARBA00007572"/>
    </source>
</evidence>
<evidence type="ECO:0000259" key="3">
    <source>
        <dbReference type="PROSITE" id="PS50160"/>
    </source>
</evidence>